<dbReference type="RefSeq" id="XP_018190221.1">
    <property type="nucleotide sequence ID" value="XM_018328859.1"/>
</dbReference>
<gene>
    <name evidence="2" type="ORF">L228DRAFT_101894</name>
</gene>
<sequence length="913" mass="96375">MATAATQAAQLAHPPPKSAASHHTDSSKLEDQAASAALYTGHPESSPSKGESHYPLDADHRLSAAGAAASLKHADPTTLPSYPVLGLAHKESSAGAAASLAHANQKPFEHWRPDSSASASAAAMLAKDYKPAAPWKPELSAAGSKAALLAHREGGNVDIWLPEKTPHGNTAAGQAMRTPGLSPKIDYGHTPEGNRRALLAATGAMSGNRRRAESSPVVRPSYPDAENSAANALNAATVAHRPSQKVPAANRTESPAMSSQEASRIHNIAKSNISREMYSATPPVSIEVEEKKKQDGLRAAAISMAKQMYDLQQQSIDQGSGGGYSSGHHAATAAHSRGVPGNASNPTGTTSHVPKFVNLQETAQKLAAERLARIQQDETAAYRNYYGMNPPSVRRSIRRPRRRASSDSSAFDDLEESRKIRSQMNIFNDKLAKVDADKRQKDREALLAAAQRNVRTSMHGMDERVFAETGKVPPALMEEWEAKARAKAEADSEARTANQGKVHIGGGKFVDQSDIDAVALANVQPTLDEIDEKAEERRAKEIEEKLDAEEKKRLALVERERDAEMKADDKRTKQEEKQAERARKEEEKARKAELKRQQKEEKRRSKEVKKEQTGGAAAVEPAAEEATAAGAVTGGAAAEATTASQPSSPTVARAPEAEEDAEVGVEPETAEAPSAPAAEPATAEDRPTTPVHQMAGAAVVGAAATGATSSSGTPSPTSPKHDSKVKAWLKNHFSRHGKKSSESDRPTSSGGEDQQHPESRSFIGGASLARASNDGGAAAANAPGGEPATDGSVREVAVAGRSDEHDDGLYSVSSAGEEAAAATAAGKKRASRSPSISSLESAARGQDAGRGRSPKRLADGSSTHSRQEDNFEEARDTVDEESLAPPPPIHDVAVNGRGASISPVRDSKFQENL</sequence>
<accession>A0A161TQM2</accession>
<feature type="compositionally biased region" description="Polar residues" evidence="1">
    <location>
        <begin position="251"/>
        <end position="262"/>
    </location>
</feature>
<dbReference type="AlphaFoldDB" id="A0A161TQM2"/>
<feature type="region of interest" description="Disordered" evidence="1">
    <location>
        <begin position="316"/>
        <end position="353"/>
    </location>
</feature>
<dbReference type="PANTHER" id="PTHR28298">
    <property type="entry name" value="EISOSOME PROTEIN 1"/>
    <property type="match status" value="1"/>
</dbReference>
<feature type="compositionally biased region" description="Low complexity" evidence="1">
    <location>
        <begin position="813"/>
        <end position="825"/>
    </location>
</feature>
<evidence type="ECO:0000313" key="3">
    <source>
        <dbReference type="Proteomes" id="UP000076632"/>
    </source>
</evidence>
<feature type="compositionally biased region" description="Low complexity" evidence="1">
    <location>
        <begin position="326"/>
        <end position="338"/>
    </location>
</feature>
<feature type="compositionally biased region" description="Basic and acidic residues" evidence="1">
    <location>
        <begin position="50"/>
        <end position="60"/>
    </location>
</feature>
<dbReference type="GeneID" id="28893996"/>
<proteinExistence type="predicted"/>
<name>A0A161TQM2_XYLHT</name>
<dbReference type="InterPro" id="IPR024527">
    <property type="entry name" value="Eisosome1"/>
</dbReference>
<feature type="compositionally biased region" description="Low complexity" evidence="1">
    <location>
        <begin position="1"/>
        <end position="12"/>
    </location>
</feature>
<feature type="compositionally biased region" description="Basic residues" evidence="1">
    <location>
        <begin position="727"/>
        <end position="738"/>
    </location>
</feature>
<feature type="region of interest" description="Disordered" evidence="1">
    <location>
        <begin position="1"/>
        <end position="60"/>
    </location>
</feature>
<evidence type="ECO:0008006" key="4">
    <source>
        <dbReference type="Google" id="ProtNLM"/>
    </source>
</evidence>
<dbReference type="GO" id="GO:0070941">
    <property type="term" value="P:eisosome assembly"/>
    <property type="evidence" value="ECO:0007669"/>
    <property type="project" value="TreeGrafter"/>
</dbReference>
<keyword evidence="3" id="KW-1185">Reference proteome</keyword>
<feature type="compositionally biased region" description="Low complexity" evidence="1">
    <location>
        <begin position="695"/>
        <end position="715"/>
    </location>
</feature>
<feature type="region of interest" description="Disordered" evidence="1">
    <location>
        <begin position="383"/>
        <end position="416"/>
    </location>
</feature>
<dbReference type="STRING" id="1328760.A0A161TQM2"/>
<feature type="compositionally biased region" description="Basic and acidic residues" evidence="1">
    <location>
        <begin position="541"/>
        <end position="612"/>
    </location>
</feature>
<feature type="region of interest" description="Disordered" evidence="1">
    <location>
        <begin position="488"/>
        <end position="508"/>
    </location>
</feature>
<feature type="compositionally biased region" description="Low complexity" evidence="1">
    <location>
        <begin position="670"/>
        <end position="681"/>
    </location>
</feature>
<feature type="compositionally biased region" description="Low complexity" evidence="1">
    <location>
        <begin position="769"/>
        <end position="788"/>
    </location>
</feature>
<dbReference type="OrthoDB" id="4070583at2759"/>
<organism evidence="2 3">
    <name type="scientific">Xylona heveae (strain CBS 132557 / TC161)</name>
    <dbReference type="NCBI Taxonomy" id="1328760"/>
    <lineage>
        <taxon>Eukaryota</taxon>
        <taxon>Fungi</taxon>
        <taxon>Dikarya</taxon>
        <taxon>Ascomycota</taxon>
        <taxon>Pezizomycotina</taxon>
        <taxon>Xylonomycetes</taxon>
        <taxon>Xylonales</taxon>
        <taxon>Xylonaceae</taxon>
        <taxon>Xylona</taxon>
    </lineage>
</organism>
<feature type="region of interest" description="Disordered" evidence="1">
    <location>
        <begin position="541"/>
        <end position="913"/>
    </location>
</feature>
<feature type="compositionally biased region" description="Basic and acidic residues" evidence="1">
    <location>
        <begin position="865"/>
        <end position="877"/>
    </location>
</feature>
<feature type="compositionally biased region" description="Basic and acidic residues" evidence="1">
    <location>
        <begin position="22"/>
        <end position="31"/>
    </location>
</feature>
<dbReference type="Proteomes" id="UP000076632">
    <property type="component" value="Unassembled WGS sequence"/>
</dbReference>
<feature type="region of interest" description="Disordered" evidence="1">
    <location>
        <begin position="240"/>
        <end position="262"/>
    </location>
</feature>
<dbReference type="OMA" id="HQSAVEM"/>
<reference evidence="2 3" key="1">
    <citation type="journal article" date="2016" name="Fungal Biol.">
        <title>The genome of Xylona heveae provides a window into fungal endophytism.</title>
        <authorList>
            <person name="Gazis R."/>
            <person name="Kuo A."/>
            <person name="Riley R."/>
            <person name="LaButti K."/>
            <person name="Lipzen A."/>
            <person name="Lin J."/>
            <person name="Amirebrahimi M."/>
            <person name="Hesse C.N."/>
            <person name="Spatafora J.W."/>
            <person name="Henrissat B."/>
            <person name="Hainaut M."/>
            <person name="Grigoriev I.V."/>
            <person name="Hibbett D.S."/>
        </authorList>
    </citation>
    <scope>NUCLEOTIDE SEQUENCE [LARGE SCALE GENOMIC DNA]</scope>
    <source>
        <strain evidence="2 3">TC161</strain>
    </source>
</reference>
<dbReference type="Pfam" id="PF12757">
    <property type="entry name" value="Eisosome1"/>
    <property type="match status" value="1"/>
</dbReference>
<evidence type="ECO:0000256" key="1">
    <source>
        <dbReference type="SAM" id="MobiDB-lite"/>
    </source>
</evidence>
<protein>
    <recommendedName>
        <fullName evidence="4">Eisosome protein 1</fullName>
    </recommendedName>
</protein>
<dbReference type="EMBL" id="KV407456">
    <property type="protein sequence ID" value="KZF24666.1"/>
    <property type="molecule type" value="Genomic_DNA"/>
</dbReference>
<feature type="compositionally biased region" description="Polar residues" evidence="1">
    <location>
        <begin position="342"/>
        <end position="352"/>
    </location>
</feature>
<dbReference type="PANTHER" id="PTHR28298:SF1">
    <property type="entry name" value="EISOSOME PROTEIN 1"/>
    <property type="match status" value="1"/>
</dbReference>
<feature type="compositionally biased region" description="Acidic residues" evidence="1">
    <location>
        <begin position="657"/>
        <end position="669"/>
    </location>
</feature>
<feature type="region of interest" description="Disordered" evidence="1">
    <location>
        <begin position="204"/>
        <end position="225"/>
    </location>
</feature>
<evidence type="ECO:0000313" key="2">
    <source>
        <dbReference type="EMBL" id="KZF24666.1"/>
    </source>
</evidence>
<dbReference type="InParanoid" id="A0A161TQM2"/>
<feature type="compositionally biased region" description="Low complexity" evidence="1">
    <location>
        <begin position="613"/>
        <end position="643"/>
    </location>
</feature>